<dbReference type="EMBL" id="MN079152">
    <property type="protein sequence ID" value="QEA06559.1"/>
    <property type="molecule type" value="Genomic_DNA"/>
</dbReference>
<dbReference type="InterPro" id="IPR050172">
    <property type="entry name" value="SsuD_RutA_monooxygenase"/>
</dbReference>
<dbReference type="GO" id="GO:0052614">
    <property type="term" value="F:uracil oxygenase activity"/>
    <property type="evidence" value="ECO:0007669"/>
    <property type="project" value="UniProtKB-EC"/>
</dbReference>
<dbReference type="Gene3D" id="3.20.20.30">
    <property type="entry name" value="Luciferase-like domain"/>
    <property type="match status" value="1"/>
</dbReference>
<dbReference type="EC" id="1.14.99.46" evidence="6"/>
<name>A0A5B8RBR5_9ZZZZ</name>
<evidence type="ECO:0000256" key="3">
    <source>
        <dbReference type="ARBA" id="ARBA00023002"/>
    </source>
</evidence>
<evidence type="ECO:0000256" key="1">
    <source>
        <dbReference type="ARBA" id="ARBA00022630"/>
    </source>
</evidence>
<keyword evidence="1" id="KW-0285">Flavoprotein</keyword>
<dbReference type="CDD" id="cd01094">
    <property type="entry name" value="Alkanesulfonate_monoxygenase"/>
    <property type="match status" value="1"/>
</dbReference>
<evidence type="ECO:0000256" key="2">
    <source>
        <dbReference type="ARBA" id="ARBA00022643"/>
    </source>
</evidence>
<protein>
    <submittedName>
        <fullName evidence="6">Pyrimidine monooxygenase RutA</fullName>
        <ecNumber evidence="6">1.14.99.46</ecNumber>
    </submittedName>
</protein>
<sequence>MTVKTTPVFNDNPFKLGIFSPNCSGGLAVTKVPERWNNSWENNLRLAQMADEAGLEFLLPIARWIGYGGATNFHGSVLETVTWAAGLLAQTKNINVFSTIHTAFNHPVVVAKQLATMDNMSNGRAGLNVVCGWNKPEYDALGMTMPDDHETRYRFGQEWFDIARKLWTETEPFDWDGEFYQLKGTYSLPLPKTDKVPIFNAAGSQHGRDFAVRNADYLFTPAIDLDKSREEIAAIKGQAAAVGRNLGLFTLSYVVCRPTNKEAEEYHHYYSQENADWEAVDNIINLMFAHAESFPKEVIRLLRDRMAGGHGGYPLVGDPDTVADGIQRLYETGFAGTTLAFVDYVEEFPYFRDEVLPRLEDRGLRLPVASAA</sequence>
<keyword evidence="2" id="KW-0288">FMN</keyword>
<feature type="domain" description="Luciferase-like" evidence="5">
    <location>
        <begin position="15"/>
        <end position="334"/>
    </location>
</feature>
<dbReference type="SUPFAM" id="SSF51679">
    <property type="entry name" value="Bacterial luciferase-like"/>
    <property type="match status" value="1"/>
</dbReference>
<dbReference type="GO" id="GO:0046306">
    <property type="term" value="P:alkanesulfonate catabolic process"/>
    <property type="evidence" value="ECO:0007669"/>
    <property type="project" value="TreeGrafter"/>
</dbReference>
<proteinExistence type="predicted"/>
<organism evidence="6">
    <name type="scientific">uncultured organism</name>
    <dbReference type="NCBI Taxonomy" id="155900"/>
    <lineage>
        <taxon>unclassified sequences</taxon>
        <taxon>environmental samples</taxon>
    </lineage>
</organism>
<gene>
    <name evidence="6" type="primary">rutA</name>
    <name evidence="6" type="ORF">KBTEX_02899</name>
</gene>
<dbReference type="AlphaFoldDB" id="A0A5B8RBR5"/>
<evidence type="ECO:0000259" key="5">
    <source>
        <dbReference type="Pfam" id="PF00296"/>
    </source>
</evidence>
<evidence type="ECO:0000256" key="4">
    <source>
        <dbReference type="ARBA" id="ARBA00023033"/>
    </source>
</evidence>
<keyword evidence="3 6" id="KW-0560">Oxidoreductase</keyword>
<dbReference type="PANTHER" id="PTHR42847:SF4">
    <property type="entry name" value="ALKANESULFONATE MONOOXYGENASE-RELATED"/>
    <property type="match status" value="1"/>
</dbReference>
<dbReference type="Pfam" id="PF00296">
    <property type="entry name" value="Bac_luciferase"/>
    <property type="match status" value="1"/>
</dbReference>
<dbReference type="InterPro" id="IPR011251">
    <property type="entry name" value="Luciferase-like_dom"/>
</dbReference>
<dbReference type="GO" id="GO:0008726">
    <property type="term" value="F:alkanesulfonate monooxygenase activity"/>
    <property type="evidence" value="ECO:0007669"/>
    <property type="project" value="TreeGrafter"/>
</dbReference>
<reference evidence="6" key="1">
    <citation type="submission" date="2019-06" db="EMBL/GenBank/DDBJ databases">
        <authorList>
            <person name="Murdoch R.W."/>
            <person name="Fathepure B."/>
        </authorList>
    </citation>
    <scope>NUCLEOTIDE SEQUENCE</scope>
</reference>
<dbReference type="PANTHER" id="PTHR42847">
    <property type="entry name" value="ALKANESULFONATE MONOOXYGENASE"/>
    <property type="match status" value="1"/>
</dbReference>
<keyword evidence="4 6" id="KW-0503">Monooxygenase</keyword>
<evidence type="ECO:0000313" key="6">
    <source>
        <dbReference type="EMBL" id="QEA06559.1"/>
    </source>
</evidence>
<accession>A0A5B8RBR5</accession>
<dbReference type="InterPro" id="IPR036661">
    <property type="entry name" value="Luciferase-like_sf"/>
</dbReference>